<feature type="transmembrane region" description="Helical" evidence="2">
    <location>
        <begin position="36"/>
        <end position="58"/>
    </location>
</feature>
<feature type="compositionally biased region" description="Acidic residues" evidence="1">
    <location>
        <begin position="78"/>
        <end position="92"/>
    </location>
</feature>
<dbReference type="EMBL" id="CYYW01000001">
    <property type="protein sequence ID" value="CUN35061.1"/>
    <property type="molecule type" value="Genomic_DNA"/>
</dbReference>
<reference evidence="6 20" key="4">
    <citation type="journal article" date="2019" name="Nat. Med.">
        <title>A library of human gut bacterial isolates paired with longitudinal multiomics data enables mechanistic microbiome research.</title>
        <authorList>
            <person name="Poyet M."/>
            <person name="Groussin M."/>
            <person name="Gibbons S.M."/>
            <person name="Avila-Pacheco J."/>
            <person name="Jiang X."/>
            <person name="Kearney S.M."/>
            <person name="Perrotta A.R."/>
            <person name="Berdy B."/>
            <person name="Zhao S."/>
            <person name="Lieberman T.D."/>
            <person name="Swanson P.K."/>
            <person name="Smith M."/>
            <person name="Roesemann S."/>
            <person name="Alexander J.E."/>
            <person name="Rich S.A."/>
            <person name="Livny J."/>
            <person name="Vlamakis H."/>
            <person name="Clish C."/>
            <person name="Bullock K."/>
            <person name="Deik A."/>
            <person name="Scott J."/>
            <person name="Pierce K.A."/>
            <person name="Xavier R.J."/>
            <person name="Alm E.J."/>
        </authorList>
    </citation>
    <scope>NUCLEOTIDE SEQUENCE [LARGE SCALE GENOMIC DNA]</scope>
    <source>
        <strain evidence="6 20">BIOML-A11</strain>
    </source>
</reference>
<dbReference type="EMBL" id="JAQLYE010000002">
    <property type="protein sequence ID" value="MDB8016750.1"/>
    <property type="molecule type" value="Genomic_DNA"/>
</dbReference>
<protein>
    <submittedName>
        <fullName evidence="3">Uncharacterized protein</fullName>
    </submittedName>
</protein>
<gene>
    <name evidence="12" type="ORF">DW703_00030</name>
    <name evidence="11" type="ORF">DW775_02865</name>
    <name evidence="10" type="ORF">DW948_00960</name>
    <name evidence="9" type="ORF">DXA03_00905</name>
    <name evidence="8" type="ORF">DXB72_00845</name>
    <name evidence="3" type="ORF">ERS852417_00055</name>
    <name evidence="6" type="ORF">GKE07_01385</name>
    <name evidence="7" type="ORF">LD38_01405</name>
    <name evidence="4" type="ORF">LK487_01080</name>
    <name evidence="5" type="ORF">PNE45_01695</name>
</gene>
<keyword evidence="2" id="KW-0812">Transmembrane</keyword>
<dbReference type="Proteomes" id="UP000479563">
    <property type="component" value="Unassembled WGS sequence"/>
</dbReference>
<dbReference type="Proteomes" id="UP000283501">
    <property type="component" value="Unassembled WGS sequence"/>
</dbReference>
<evidence type="ECO:0000313" key="4">
    <source>
        <dbReference type="EMBL" id="MCC2745638.1"/>
    </source>
</evidence>
<sequence length="92" mass="10136">MKNNLLPSLVMLLAGLVCSIISLRQGVDLMSFTTRLLTVLVVFYIIGAILKVILSCAFKAMEDRQKKAEAAEAKTDDSEVFDNDDDNDKPIS</sequence>
<evidence type="ECO:0000313" key="15">
    <source>
        <dbReference type="Proteomes" id="UP000260970"/>
    </source>
</evidence>
<dbReference type="AlphaFoldDB" id="A0A173W6H5"/>
<evidence type="ECO:0000313" key="9">
    <source>
        <dbReference type="EMBL" id="RGZ20097.1"/>
    </source>
</evidence>
<dbReference type="Proteomes" id="UP000284835">
    <property type="component" value="Unassembled WGS sequence"/>
</dbReference>
<evidence type="ECO:0000313" key="14">
    <source>
        <dbReference type="Proteomes" id="UP000245905"/>
    </source>
</evidence>
<accession>A0A173W6H5</accession>
<name>A0A173W6H5_9FIRM</name>
<evidence type="ECO:0000313" key="20">
    <source>
        <dbReference type="Proteomes" id="UP000479563"/>
    </source>
</evidence>
<dbReference type="EMBL" id="JAJFBX010000001">
    <property type="protein sequence ID" value="MCC2745638.1"/>
    <property type="molecule type" value="Genomic_DNA"/>
</dbReference>
<keyword evidence="2" id="KW-0472">Membrane</keyword>
<dbReference type="Proteomes" id="UP000285209">
    <property type="component" value="Unassembled WGS sequence"/>
</dbReference>
<dbReference type="Proteomes" id="UP001212823">
    <property type="component" value="Unassembled WGS sequence"/>
</dbReference>
<dbReference type="EMBL" id="QSUG01000001">
    <property type="protein sequence ID" value="RGN26510.1"/>
    <property type="molecule type" value="Genomic_DNA"/>
</dbReference>
<dbReference type="Proteomes" id="UP001197847">
    <property type="component" value="Unassembled WGS sequence"/>
</dbReference>
<reference evidence="3 13" key="2">
    <citation type="submission" date="2015-09" db="EMBL/GenBank/DDBJ databases">
        <authorList>
            <consortium name="Pathogen Informatics"/>
        </authorList>
    </citation>
    <scope>NUCLEOTIDE SEQUENCE [LARGE SCALE GENOMIC DNA]</scope>
    <source>
        <strain evidence="3 13">2789STDY5608860</strain>
    </source>
</reference>
<dbReference type="EMBL" id="QSFB01000001">
    <property type="protein sequence ID" value="RHA16523.1"/>
    <property type="molecule type" value="Genomic_DNA"/>
</dbReference>
<dbReference type="Proteomes" id="UP000260970">
    <property type="component" value="Unassembled WGS sequence"/>
</dbReference>
<evidence type="ECO:0000313" key="19">
    <source>
        <dbReference type="Proteomes" id="UP000286341"/>
    </source>
</evidence>
<reference evidence="7 14" key="1">
    <citation type="submission" date="2014-09" db="EMBL/GenBank/DDBJ databases">
        <title>Butyrate-producing bacteria isolated from human gut.</title>
        <authorList>
            <person name="Zhang Q."/>
            <person name="Zhao L."/>
        </authorList>
    </citation>
    <scope>NUCLEOTIDE SEQUENCE [LARGE SCALE GENOMIC DNA]</scope>
    <source>
        <strain evidence="7 14">R22</strain>
    </source>
</reference>
<dbReference type="GeneID" id="86988577"/>
<evidence type="ECO:0000313" key="16">
    <source>
        <dbReference type="Proteomes" id="UP000283501"/>
    </source>
</evidence>
<dbReference type="EMBL" id="QSKY01000001">
    <property type="protein sequence ID" value="RHF08351.1"/>
    <property type="molecule type" value="Genomic_DNA"/>
</dbReference>
<organism evidence="3 13">
    <name type="scientific">Agathobacter rectalis</name>
    <dbReference type="NCBI Taxonomy" id="39491"/>
    <lineage>
        <taxon>Bacteria</taxon>
        <taxon>Bacillati</taxon>
        <taxon>Bacillota</taxon>
        <taxon>Clostridia</taxon>
        <taxon>Lachnospirales</taxon>
        <taxon>Lachnospiraceae</taxon>
        <taxon>Agathobacter</taxon>
    </lineage>
</organism>
<evidence type="ECO:0000313" key="3">
    <source>
        <dbReference type="EMBL" id="CUN35061.1"/>
    </source>
</evidence>
<dbReference type="Proteomes" id="UP000245905">
    <property type="component" value="Unassembled WGS sequence"/>
</dbReference>
<dbReference type="EMBL" id="WKQP01000001">
    <property type="protein sequence ID" value="MSC58891.1"/>
    <property type="molecule type" value="Genomic_DNA"/>
</dbReference>
<keyword evidence="2" id="KW-1133">Transmembrane helix</keyword>
<evidence type="ECO:0000313" key="13">
    <source>
        <dbReference type="Proteomes" id="UP000095384"/>
    </source>
</evidence>
<dbReference type="RefSeq" id="WP_012742621.1">
    <property type="nucleotide sequence ID" value="NZ_CP092643.1"/>
</dbReference>
<dbReference type="EMBL" id="QSDV01000001">
    <property type="protein sequence ID" value="RGZ20097.1"/>
    <property type="molecule type" value="Genomic_DNA"/>
</dbReference>
<feature type="region of interest" description="Disordered" evidence="1">
    <location>
        <begin position="69"/>
        <end position="92"/>
    </location>
</feature>
<evidence type="ECO:0000313" key="17">
    <source>
        <dbReference type="Proteomes" id="UP000284835"/>
    </source>
</evidence>
<evidence type="ECO:0000313" key="8">
    <source>
        <dbReference type="EMBL" id="RGN26510.1"/>
    </source>
</evidence>
<dbReference type="EMBL" id="QSJS01000002">
    <property type="protein sequence ID" value="RHD97571.1"/>
    <property type="molecule type" value="Genomic_DNA"/>
</dbReference>
<evidence type="ECO:0000313" key="6">
    <source>
        <dbReference type="EMBL" id="MSC58891.1"/>
    </source>
</evidence>
<evidence type="ECO:0000313" key="12">
    <source>
        <dbReference type="EMBL" id="RHF08351.1"/>
    </source>
</evidence>
<dbReference type="Proteomes" id="UP000286341">
    <property type="component" value="Unassembled WGS sequence"/>
</dbReference>
<reference evidence="15 16" key="3">
    <citation type="submission" date="2018-08" db="EMBL/GenBank/DDBJ databases">
        <title>A genome reference for cultivated species of the human gut microbiota.</title>
        <authorList>
            <person name="Zou Y."/>
            <person name="Xue W."/>
            <person name="Luo G."/>
        </authorList>
    </citation>
    <scope>NUCLEOTIDE SEQUENCE [LARGE SCALE GENOMIC DNA]</scope>
    <source>
        <strain evidence="12 16">AM26-2LB</strain>
        <strain evidence="11 17">AM30-13AC</strain>
        <strain evidence="10 19">AM44-1AT</strain>
        <strain evidence="9 18">AM54-25XD</strain>
        <strain evidence="8 15">OM05-6AA</strain>
    </source>
</reference>
<evidence type="ECO:0000313" key="18">
    <source>
        <dbReference type="Proteomes" id="UP000285209"/>
    </source>
</evidence>
<dbReference type="Proteomes" id="UP000095384">
    <property type="component" value="Unassembled WGS sequence"/>
</dbReference>
<evidence type="ECO:0000256" key="2">
    <source>
        <dbReference type="SAM" id="Phobius"/>
    </source>
</evidence>
<evidence type="ECO:0000256" key="1">
    <source>
        <dbReference type="SAM" id="MobiDB-lite"/>
    </source>
</evidence>
<reference evidence="5" key="6">
    <citation type="submission" date="2023-01" db="EMBL/GenBank/DDBJ databases">
        <title>Human gut microbiome strain richness.</title>
        <authorList>
            <person name="Chen-Liaw A."/>
        </authorList>
    </citation>
    <scope>NUCLEOTIDE SEQUENCE</scope>
    <source>
        <strain evidence="5">1001283st1_D2_1001283B150209_150212</strain>
    </source>
</reference>
<evidence type="ECO:0000313" key="5">
    <source>
        <dbReference type="EMBL" id="MDB8016750.1"/>
    </source>
</evidence>
<proteinExistence type="predicted"/>
<dbReference type="EMBL" id="JRFS01000002">
    <property type="protein sequence ID" value="PWE84759.1"/>
    <property type="molecule type" value="Genomic_DNA"/>
</dbReference>
<reference evidence="4" key="5">
    <citation type="submission" date="2021-10" db="EMBL/GenBank/DDBJ databases">
        <title>Collection of gut derived symbiotic bacterial strains cultured from healthy donors.</title>
        <authorList>
            <person name="Lin H."/>
            <person name="Littmann E."/>
            <person name="Claire K."/>
            <person name="Pamer E."/>
        </authorList>
    </citation>
    <scope>NUCLEOTIDE SEQUENCE</scope>
    <source>
        <strain evidence="4">MSK.22.92</strain>
    </source>
</reference>
<evidence type="ECO:0000313" key="7">
    <source>
        <dbReference type="EMBL" id="PWE84759.1"/>
    </source>
</evidence>
<dbReference type="OMA" id="ICAHMEV"/>
<evidence type="ECO:0000313" key="11">
    <source>
        <dbReference type="EMBL" id="RHD97571.1"/>
    </source>
</evidence>
<evidence type="ECO:0000313" key="10">
    <source>
        <dbReference type="EMBL" id="RHA16523.1"/>
    </source>
</evidence>